<evidence type="ECO:0000313" key="4">
    <source>
        <dbReference type="Proteomes" id="UP000236723"/>
    </source>
</evidence>
<keyword evidence="4" id="KW-1185">Reference proteome</keyword>
<gene>
    <name evidence="3" type="ORF">SAMN04489712_106165</name>
</gene>
<evidence type="ECO:0000256" key="2">
    <source>
        <dbReference type="SAM" id="SignalP"/>
    </source>
</evidence>
<protein>
    <submittedName>
        <fullName evidence="3">Uncharacterized protein</fullName>
    </submittedName>
</protein>
<dbReference type="OrthoDB" id="5735419at2"/>
<dbReference type="AlphaFoldDB" id="A0A1H6B1T7"/>
<feature type="signal peptide" evidence="2">
    <location>
        <begin position="1"/>
        <end position="26"/>
    </location>
</feature>
<dbReference type="RefSeq" id="WP_103938683.1">
    <property type="nucleotide sequence ID" value="NZ_FNVO01000006.1"/>
</dbReference>
<organism evidence="3 4">
    <name type="scientific">Thermomonospora echinospora</name>
    <dbReference type="NCBI Taxonomy" id="1992"/>
    <lineage>
        <taxon>Bacteria</taxon>
        <taxon>Bacillati</taxon>
        <taxon>Actinomycetota</taxon>
        <taxon>Actinomycetes</taxon>
        <taxon>Streptosporangiales</taxon>
        <taxon>Thermomonosporaceae</taxon>
        <taxon>Thermomonospora</taxon>
    </lineage>
</organism>
<evidence type="ECO:0000256" key="1">
    <source>
        <dbReference type="SAM" id="MobiDB-lite"/>
    </source>
</evidence>
<evidence type="ECO:0000313" key="3">
    <source>
        <dbReference type="EMBL" id="SEG54564.1"/>
    </source>
</evidence>
<reference evidence="4" key="1">
    <citation type="submission" date="2016-10" db="EMBL/GenBank/DDBJ databases">
        <authorList>
            <person name="Varghese N."/>
            <person name="Submissions S."/>
        </authorList>
    </citation>
    <scope>NUCLEOTIDE SEQUENCE [LARGE SCALE GENOMIC DNA]</scope>
    <source>
        <strain evidence="4">DSM 43163</strain>
    </source>
</reference>
<accession>A0A1H6B1T7</accession>
<dbReference type="Proteomes" id="UP000236723">
    <property type="component" value="Unassembled WGS sequence"/>
</dbReference>
<name>A0A1H6B1T7_9ACTN</name>
<sequence length="241" mass="25330">MMRSRGPALATGLAAGLMLTGGAASASPQPAPSSAPSPTAAATEDSLARVCAYGQMATAGLGPWGPERPQLPIDNVVHRDMESFVAAKPQVRPLRTHQFVSRDADGRAVQIRCKGKSADHINTVHGDGTASGEGACGAINRTTLRSVGASLSAPERASAVHDPAEVVVDEDTQTLTGGEWTQEFSSTAVEDGVLHLRAYALVVEWLDPRWQNLPEAFRGVHYCTLIAPGHLRRVLLGEVPA</sequence>
<dbReference type="EMBL" id="FNVO01000006">
    <property type="protein sequence ID" value="SEG54564.1"/>
    <property type="molecule type" value="Genomic_DNA"/>
</dbReference>
<feature type="chain" id="PRO_5009293377" evidence="2">
    <location>
        <begin position="27"/>
        <end position="241"/>
    </location>
</feature>
<proteinExistence type="predicted"/>
<keyword evidence="2" id="KW-0732">Signal</keyword>
<feature type="region of interest" description="Disordered" evidence="1">
    <location>
        <begin position="22"/>
        <end position="42"/>
    </location>
</feature>